<sequence length="57" mass="6751">MCRYSFAFHAMFRTLSMISCHSFHLRDRQRTMSTFATNSQMNFIHGSKSALQTTQNW</sequence>
<dbReference type="EMBL" id="GGEC01074124">
    <property type="protein sequence ID" value="MBX54608.1"/>
    <property type="molecule type" value="Transcribed_RNA"/>
</dbReference>
<dbReference type="AlphaFoldDB" id="A0A2P2PIK3"/>
<protein>
    <submittedName>
        <fullName evidence="1">Uncharacterized protein</fullName>
    </submittedName>
</protein>
<reference evidence="1" key="1">
    <citation type="submission" date="2018-02" db="EMBL/GenBank/DDBJ databases">
        <title>Rhizophora mucronata_Transcriptome.</title>
        <authorList>
            <person name="Meera S.P."/>
            <person name="Sreeshan A."/>
            <person name="Augustine A."/>
        </authorList>
    </citation>
    <scope>NUCLEOTIDE SEQUENCE</scope>
    <source>
        <tissue evidence="1">Leaf</tissue>
    </source>
</reference>
<evidence type="ECO:0000313" key="1">
    <source>
        <dbReference type="EMBL" id="MBX54608.1"/>
    </source>
</evidence>
<proteinExistence type="predicted"/>
<name>A0A2P2PIK3_RHIMU</name>
<organism evidence="1">
    <name type="scientific">Rhizophora mucronata</name>
    <name type="common">Asiatic mangrove</name>
    <dbReference type="NCBI Taxonomy" id="61149"/>
    <lineage>
        <taxon>Eukaryota</taxon>
        <taxon>Viridiplantae</taxon>
        <taxon>Streptophyta</taxon>
        <taxon>Embryophyta</taxon>
        <taxon>Tracheophyta</taxon>
        <taxon>Spermatophyta</taxon>
        <taxon>Magnoliopsida</taxon>
        <taxon>eudicotyledons</taxon>
        <taxon>Gunneridae</taxon>
        <taxon>Pentapetalae</taxon>
        <taxon>rosids</taxon>
        <taxon>fabids</taxon>
        <taxon>Malpighiales</taxon>
        <taxon>Rhizophoraceae</taxon>
        <taxon>Rhizophora</taxon>
    </lineage>
</organism>
<accession>A0A2P2PIK3</accession>